<evidence type="ECO:0000313" key="3">
    <source>
        <dbReference type="Proteomes" id="UP000295198"/>
    </source>
</evidence>
<sequence>MSGVTSRGSQGWGLQGPLARVIAAGPGRCCDGRVSARVQHVVPILNVRDVAASLAYYVDVLGFQLSWAWGEPPTYGGVVSGRAEIQFCQDGQGSTGTWVAVWVDDVDDLYEVLLDRDVDIRQPPTTFEWGVREMNVADPDGHRIRFSTGTEAPPDGPDLVD</sequence>
<dbReference type="InterPro" id="IPR037523">
    <property type="entry name" value="VOC_core"/>
</dbReference>
<dbReference type="SUPFAM" id="SSF54593">
    <property type="entry name" value="Glyoxalase/Bleomycin resistance protein/Dihydroxybiphenyl dioxygenase"/>
    <property type="match status" value="1"/>
</dbReference>
<keyword evidence="3" id="KW-1185">Reference proteome</keyword>
<dbReference type="OrthoDB" id="9798201at2"/>
<accession>A0A4Q4ZJ90</accession>
<dbReference type="EMBL" id="SDKM01000003">
    <property type="protein sequence ID" value="RYP88343.1"/>
    <property type="molecule type" value="Genomic_DNA"/>
</dbReference>
<dbReference type="Pfam" id="PF00903">
    <property type="entry name" value="Glyoxalase"/>
    <property type="match status" value="1"/>
</dbReference>
<evidence type="ECO:0000313" key="2">
    <source>
        <dbReference type="EMBL" id="RYP88343.1"/>
    </source>
</evidence>
<gene>
    <name evidence="2" type="ORF">EKO23_03165</name>
</gene>
<feature type="domain" description="VOC" evidence="1">
    <location>
        <begin position="37"/>
        <end position="149"/>
    </location>
</feature>
<dbReference type="PROSITE" id="PS51819">
    <property type="entry name" value="VOC"/>
    <property type="match status" value="1"/>
</dbReference>
<protein>
    <submittedName>
        <fullName evidence="2">Bleomycin resistance family protein</fullName>
    </submittedName>
</protein>
<dbReference type="InterPro" id="IPR004360">
    <property type="entry name" value="Glyas_Fos-R_dOase_dom"/>
</dbReference>
<organism evidence="2 3">
    <name type="scientific">Nocardioides guangzhouensis</name>
    <dbReference type="NCBI Taxonomy" id="2497878"/>
    <lineage>
        <taxon>Bacteria</taxon>
        <taxon>Bacillati</taxon>
        <taxon>Actinomycetota</taxon>
        <taxon>Actinomycetes</taxon>
        <taxon>Propionibacteriales</taxon>
        <taxon>Nocardioidaceae</taxon>
        <taxon>Nocardioides</taxon>
    </lineage>
</organism>
<comment type="caution">
    <text evidence="2">The sequence shown here is derived from an EMBL/GenBank/DDBJ whole genome shotgun (WGS) entry which is preliminary data.</text>
</comment>
<name>A0A4Q4ZJ90_9ACTN</name>
<proteinExistence type="predicted"/>
<evidence type="ECO:0000259" key="1">
    <source>
        <dbReference type="PROSITE" id="PS51819"/>
    </source>
</evidence>
<dbReference type="Gene3D" id="3.10.180.10">
    <property type="entry name" value="2,3-Dihydroxybiphenyl 1,2-Dioxygenase, domain 1"/>
    <property type="match status" value="1"/>
</dbReference>
<dbReference type="Proteomes" id="UP000295198">
    <property type="component" value="Unassembled WGS sequence"/>
</dbReference>
<dbReference type="InterPro" id="IPR029068">
    <property type="entry name" value="Glyas_Bleomycin-R_OHBP_Dase"/>
</dbReference>
<dbReference type="AlphaFoldDB" id="A0A4Q4ZJ90"/>
<reference evidence="2 3" key="1">
    <citation type="submission" date="2019-01" db="EMBL/GenBank/DDBJ databases">
        <title>Nocardioides guangzhouensis sp. nov., an actinobacterium isolated from soil.</title>
        <authorList>
            <person name="Fu Y."/>
            <person name="Cai Y."/>
            <person name="Lin Z."/>
            <person name="Chen P."/>
        </authorList>
    </citation>
    <scope>NUCLEOTIDE SEQUENCE [LARGE SCALE GENOMIC DNA]</scope>
    <source>
        <strain evidence="2 3">130</strain>
    </source>
</reference>